<evidence type="ECO:0000313" key="1">
    <source>
        <dbReference type="EMBL" id="JAP07547.1"/>
    </source>
</evidence>
<reference evidence="1" key="1">
    <citation type="submission" date="2015-12" db="EMBL/GenBank/DDBJ databases">
        <title>Gene expression during late stages of embryo sac development: a critical building block for successful pollen-pistil interactions.</title>
        <authorList>
            <person name="Liu Y."/>
            <person name="Joly V."/>
            <person name="Sabar M."/>
            <person name="Matton D.P."/>
        </authorList>
    </citation>
    <scope>NUCLEOTIDE SEQUENCE</scope>
</reference>
<dbReference type="AlphaFoldDB" id="A0A0V0GJT3"/>
<proteinExistence type="predicted"/>
<protein>
    <submittedName>
        <fullName evidence="1">Putative ovule protein</fullName>
    </submittedName>
</protein>
<dbReference type="EMBL" id="GEDG01038522">
    <property type="protein sequence ID" value="JAP07547.1"/>
    <property type="molecule type" value="Transcribed_RNA"/>
</dbReference>
<organism evidence="1">
    <name type="scientific">Solanum chacoense</name>
    <name type="common">Chaco potato</name>
    <dbReference type="NCBI Taxonomy" id="4108"/>
    <lineage>
        <taxon>Eukaryota</taxon>
        <taxon>Viridiplantae</taxon>
        <taxon>Streptophyta</taxon>
        <taxon>Embryophyta</taxon>
        <taxon>Tracheophyta</taxon>
        <taxon>Spermatophyta</taxon>
        <taxon>Magnoliopsida</taxon>
        <taxon>eudicotyledons</taxon>
        <taxon>Gunneridae</taxon>
        <taxon>Pentapetalae</taxon>
        <taxon>asterids</taxon>
        <taxon>lamiids</taxon>
        <taxon>Solanales</taxon>
        <taxon>Solanaceae</taxon>
        <taxon>Solanoideae</taxon>
        <taxon>Solaneae</taxon>
        <taxon>Solanum</taxon>
    </lineage>
</organism>
<feature type="non-terminal residue" evidence="1">
    <location>
        <position position="1"/>
    </location>
</feature>
<accession>A0A0V0GJT3</accession>
<sequence>KTSKLKTNSLLSFSFYITSNFLTKSIYIRKEIGGQAKPNPLDQITPKFSLSLPHIFSFLLVLSKKEIEKN</sequence>
<name>A0A0V0GJT3_SOLCH</name>